<evidence type="ECO:0000313" key="3">
    <source>
        <dbReference type="EMBL" id="CAB4706223.1"/>
    </source>
</evidence>
<dbReference type="Pfam" id="PF17765">
    <property type="entry name" value="MLTR_LBD"/>
    <property type="match status" value="1"/>
</dbReference>
<dbReference type="PANTHER" id="PTHR35010:SF2">
    <property type="entry name" value="BLL4672 PROTEIN"/>
    <property type="match status" value="1"/>
</dbReference>
<reference evidence="3" key="1">
    <citation type="submission" date="2020-05" db="EMBL/GenBank/DDBJ databases">
        <authorList>
            <person name="Chiriac C."/>
            <person name="Salcher M."/>
            <person name="Ghai R."/>
            <person name="Kavagutti S V."/>
        </authorList>
    </citation>
    <scope>NUCLEOTIDE SEQUENCE</scope>
</reference>
<sequence>MLGSAAFVLNSRGDILAANRLGQVLMSPVYEMSPPNMTRFVFLDPGATTFFRDWHKVATDTVAILRAEAGRDPFNKNLTDLVGELSTRSDEFRVRWAAHDVQVHTSGTKLLHHPVVGDLDIQFESMPLPGDTDQSLLIYTAEPSSPSQDALALLASWAATPAALPGDSATEDSTETASKHSSET</sequence>
<feature type="domain" description="MmyB-like transcription regulator ligand binding" evidence="2">
    <location>
        <begin position="4"/>
        <end position="154"/>
    </location>
</feature>
<dbReference type="EMBL" id="CAEZXR010000127">
    <property type="protein sequence ID" value="CAB4706223.1"/>
    <property type="molecule type" value="Genomic_DNA"/>
</dbReference>
<dbReference type="AlphaFoldDB" id="A0A6J6Q9T3"/>
<proteinExistence type="predicted"/>
<accession>A0A6J6Q9T3</accession>
<gene>
    <name evidence="3" type="ORF">UFOPK2579_01196</name>
</gene>
<dbReference type="Gene3D" id="3.30.450.180">
    <property type="match status" value="1"/>
</dbReference>
<feature type="region of interest" description="Disordered" evidence="1">
    <location>
        <begin position="163"/>
        <end position="184"/>
    </location>
</feature>
<dbReference type="InterPro" id="IPR041413">
    <property type="entry name" value="MLTR_LBD"/>
</dbReference>
<protein>
    <submittedName>
        <fullName evidence="3">Unannotated protein</fullName>
    </submittedName>
</protein>
<name>A0A6J6Q9T3_9ZZZZ</name>
<organism evidence="3">
    <name type="scientific">freshwater metagenome</name>
    <dbReference type="NCBI Taxonomy" id="449393"/>
    <lineage>
        <taxon>unclassified sequences</taxon>
        <taxon>metagenomes</taxon>
        <taxon>ecological metagenomes</taxon>
    </lineage>
</organism>
<evidence type="ECO:0000259" key="2">
    <source>
        <dbReference type="Pfam" id="PF17765"/>
    </source>
</evidence>
<dbReference type="PANTHER" id="PTHR35010">
    <property type="entry name" value="BLL4672 PROTEIN-RELATED"/>
    <property type="match status" value="1"/>
</dbReference>
<evidence type="ECO:0000256" key="1">
    <source>
        <dbReference type="SAM" id="MobiDB-lite"/>
    </source>
</evidence>